<dbReference type="PANTHER" id="PTHR38165:SF1">
    <property type="entry name" value="GLUCANASE B"/>
    <property type="match status" value="1"/>
</dbReference>
<dbReference type="InterPro" id="IPR042517">
    <property type="entry name" value="Glyco_hydro_64_N_2"/>
</dbReference>
<reference evidence="3" key="1">
    <citation type="submission" date="2016-03" db="EMBL/GenBank/DDBJ databases">
        <title>Draft genome sequence of Rosellinia necatrix.</title>
        <authorList>
            <person name="Kanematsu S."/>
        </authorList>
    </citation>
    <scope>NUCLEOTIDE SEQUENCE [LARGE SCALE GENOMIC DNA]</scope>
    <source>
        <strain evidence="3">W97</strain>
    </source>
</reference>
<name>A0A1W2TVJ7_ROSNE</name>
<feature type="signal peptide" evidence="1">
    <location>
        <begin position="1"/>
        <end position="21"/>
    </location>
</feature>
<keyword evidence="1" id="KW-0732">Signal</keyword>
<dbReference type="AlphaFoldDB" id="A0A1W2TVJ7"/>
<dbReference type="Proteomes" id="UP000054516">
    <property type="component" value="Unassembled WGS sequence"/>
</dbReference>
<evidence type="ECO:0000256" key="1">
    <source>
        <dbReference type="SAM" id="SignalP"/>
    </source>
</evidence>
<organism evidence="3">
    <name type="scientific">Rosellinia necatrix</name>
    <name type="common">White root-rot fungus</name>
    <dbReference type="NCBI Taxonomy" id="77044"/>
    <lineage>
        <taxon>Eukaryota</taxon>
        <taxon>Fungi</taxon>
        <taxon>Dikarya</taxon>
        <taxon>Ascomycota</taxon>
        <taxon>Pezizomycotina</taxon>
        <taxon>Sordariomycetes</taxon>
        <taxon>Xylariomycetidae</taxon>
        <taxon>Xylariales</taxon>
        <taxon>Xylariaceae</taxon>
        <taxon>Rosellinia</taxon>
    </lineage>
</organism>
<dbReference type="InterPro" id="IPR032477">
    <property type="entry name" value="Glyco_hydro_64"/>
</dbReference>
<protein>
    <submittedName>
        <fullName evidence="3">Putative glycoside hydrolase family 64 protein</fullName>
    </submittedName>
</protein>
<evidence type="ECO:0000313" key="4">
    <source>
        <dbReference type="Proteomes" id="UP000054516"/>
    </source>
</evidence>
<dbReference type="PANTHER" id="PTHR38165">
    <property type="match status" value="1"/>
</dbReference>
<evidence type="ECO:0000313" key="3">
    <source>
        <dbReference type="EMBL" id="GAP92655.1"/>
    </source>
</evidence>
<dbReference type="Pfam" id="PF16483">
    <property type="entry name" value="Glyco_hydro_64"/>
    <property type="match status" value="1"/>
</dbReference>
<accession>A0A1W2TVJ7</accession>
<dbReference type="EMBL" id="DF977538">
    <property type="protein sequence ID" value="GAP92655.1"/>
    <property type="molecule type" value="Genomic_DNA"/>
</dbReference>
<dbReference type="OrthoDB" id="10058186at2759"/>
<dbReference type="InterPro" id="IPR037176">
    <property type="entry name" value="Osmotin/thaumatin-like_sf"/>
</dbReference>
<feature type="domain" description="GH64" evidence="2">
    <location>
        <begin position="54"/>
        <end position="415"/>
    </location>
</feature>
<proteinExistence type="predicted"/>
<keyword evidence="4" id="KW-1185">Reference proteome</keyword>
<dbReference type="InterPro" id="IPR037398">
    <property type="entry name" value="Glyco_hydro_64_fam"/>
</dbReference>
<evidence type="ECO:0000259" key="2">
    <source>
        <dbReference type="PROSITE" id="PS52006"/>
    </source>
</evidence>
<dbReference type="GO" id="GO:0016787">
    <property type="term" value="F:hydrolase activity"/>
    <property type="evidence" value="ECO:0007669"/>
    <property type="project" value="UniProtKB-KW"/>
</dbReference>
<dbReference type="CDD" id="cd09220">
    <property type="entry name" value="GH64-GluB-like"/>
    <property type="match status" value="1"/>
</dbReference>
<gene>
    <name evidence="3" type="ORF">SAMD00023353_9300290</name>
</gene>
<dbReference type="Gene3D" id="3.30.920.50">
    <property type="entry name" value="Beta-1,3-glucanase, C-terminal domain"/>
    <property type="match status" value="1"/>
</dbReference>
<dbReference type="Gene3D" id="2.60.110.10">
    <property type="entry name" value="Thaumatin"/>
    <property type="match status" value="1"/>
</dbReference>
<keyword evidence="3" id="KW-0378">Hydrolase</keyword>
<sequence length="431" mass="45249">MRGVFGLAAAAVAAFVTGSLARPLVVHPGTAEDIIITEDNTINSTSKAQAPAASNPLKLEIVNNFGANQMNLYITGSDSNGVACLVGPDGNFFYPDAGGSSIPVPINGNYKIPLGGQGSTTTVTIPDFLISSRIWVAEGELQFFTLVSDTGKTAIVEPSVSNPSDPSAAIKWGFVEFNWADGQVFANISYVDWVGIAMGMGLTLGSGEQQVVKGLKPGAVQGICDDLRTQNGQDGAGWDQLCMTDGSGAAIRVLSPNLYIADHPSWQSDYYSGYIDEVWSKYANEDLTIVTQSGAGDVACRVSGDQLSCAGDNRAYPKPTLADIYGCNSGPFGIIGSDNDVHRAIVPRLCAAFYRSTLLLDGGNKQPSLPASTYYTANPTSHYGRIVHNYEQDGLGYAFSYDDVNPAGENAAGTVAGPNPSLLRVTAGGWS</sequence>
<dbReference type="PROSITE" id="PS52006">
    <property type="entry name" value="GH64"/>
    <property type="match status" value="1"/>
</dbReference>
<dbReference type="OMA" id="ASLNWGF"/>
<feature type="chain" id="PRO_5010703271" evidence="1">
    <location>
        <begin position="22"/>
        <end position="431"/>
    </location>
</feature>